<accession>A0ACD4PJH8</accession>
<gene>
    <name evidence="1" type="ORF">Me_995_000127</name>
</gene>
<keyword evidence="2" id="KW-1185">Reference proteome</keyword>
<sequence>MFVTRDATFVSLVKLLRMLFNEQVEFTSKEMNLKEKEDIIREFASFFKNNIKNNLELLNSRISNLEKYSNNIQKIQSENWKSIRGEVLETKFPIEIKKY</sequence>
<dbReference type="Proteomes" id="UP001213039">
    <property type="component" value="Chromosome"/>
</dbReference>
<evidence type="ECO:0000313" key="1">
    <source>
        <dbReference type="EMBL" id="WBP84378.1"/>
    </source>
</evidence>
<evidence type="ECO:0000313" key="2">
    <source>
        <dbReference type="Proteomes" id="UP001213039"/>
    </source>
</evidence>
<protein>
    <submittedName>
        <fullName evidence="1">DUF2130 domain-containing protein</fullName>
    </submittedName>
</protein>
<reference evidence="1" key="1">
    <citation type="submission" date="2022-12" db="EMBL/GenBank/DDBJ databases">
        <authorList>
            <consortium name="Asia Pacific Centre for Animal Health"/>
            <person name="Klose S.M."/>
            <person name="Legione A.R."/>
            <person name="Monotti I."/>
            <person name="Bushell R."/>
            <person name="Marenda M.S."/>
            <person name="Sugiyama T."/>
            <person name="Browning G.F."/>
            <person name="Vaz P.K."/>
        </authorList>
    </citation>
    <scope>NUCLEOTIDE SEQUENCE</scope>
    <source>
        <strain evidence="1">Felid995</strain>
    </source>
</reference>
<organism evidence="1 2">
    <name type="scientific">Mycoplasmopsis edwardii</name>
    <dbReference type="NCBI Taxonomy" id="53558"/>
    <lineage>
        <taxon>Bacteria</taxon>
        <taxon>Bacillati</taxon>
        <taxon>Mycoplasmatota</taxon>
        <taxon>Mycoplasmoidales</taxon>
        <taxon>Metamycoplasmataceae</taxon>
        <taxon>Mycoplasmopsis</taxon>
    </lineage>
</organism>
<name>A0ACD4PJH8_9BACT</name>
<dbReference type="EMBL" id="CP114370">
    <property type="protein sequence ID" value="WBP84378.1"/>
    <property type="molecule type" value="Genomic_DNA"/>
</dbReference>
<proteinExistence type="predicted"/>